<evidence type="ECO:0000256" key="1">
    <source>
        <dbReference type="ARBA" id="ARBA00022603"/>
    </source>
</evidence>
<sequence length="234" mass="27075">MTMNEKSDLDYEKEHVHKVYDKIATHFSDTRYKPWPVVERFLNSLPVGAVGFDIGCGNGKYQKVNPNIYLIGSDRCEKLVQIGYKLGPMVVADGLHVPHPTDRSDFALSIAVIHHFSNEERRLQAVQEVLRVVRKGGKALFFVWALEQRNSRRGFSENGPQDVHVPWVLKRQYEYPNAKPEELKGHHPDENVAYQRYYHLFKKGELSELVQKAGGKLLEDGYDRDNWWAIVEKL</sequence>
<dbReference type="eggNOG" id="KOG1331">
    <property type="taxonomic scope" value="Eukaryota"/>
</dbReference>
<dbReference type="AlphaFoldDB" id="S9PN26"/>
<organism evidence="4 5">
    <name type="scientific">Schizosaccharomyces octosporus (strain yFS286)</name>
    <name type="common">Fission yeast</name>
    <name type="synonym">Octosporomyces octosporus</name>
    <dbReference type="NCBI Taxonomy" id="483514"/>
    <lineage>
        <taxon>Eukaryota</taxon>
        <taxon>Fungi</taxon>
        <taxon>Dikarya</taxon>
        <taxon>Ascomycota</taxon>
        <taxon>Taphrinomycotina</taxon>
        <taxon>Schizosaccharomycetes</taxon>
        <taxon>Schizosaccharomycetales</taxon>
        <taxon>Schizosaccharomycetaceae</taxon>
        <taxon>Schizosaccharomyces</taxon>
    </lineage>
</organism>
<dbReference type="GO" id="GO:0008757">
    <property type="term" value="F:S-adenosylmethionine-dependent methyltransferase activity"/>
    <property type="evidence" value="ECO:0007669"/>
    <property type="project" value="InterPro"/>
</dbReference>
<dbReference type="PANTHER" id="PTHR13069:SF21">
    <property type="entry name" value="ALKYLATED DNA REPAIR PROTEIN ALKB HOMOLOG 8"/>
    <property type="match status" value="1"/>
</dbReference>
<gene>
    <name evidence="4" type="ORF">SOCG_04320</name>
</gene>
<dbReference type="Pfam" id="PF08241">
    <property type="entry name" value="Methyltransf_11"/>
    <property type="match status" value="1"/>
</dbReference>
<dbReference type="GO" id="GO:0030488">
    <property type="term" value="P:tRNA methylation"/>
    <property type="evidence" value="ECO:0007669"/>
    <property type="project" value="TreeGrafter"/>
</dbReference>
<dbReference type="GO" id="GO:0000049">
    <property type="term" value="F:tRNA binding"/>
    <property type="evidence" value="ECO:0007669"/>
    <property type="project" value="TreeGrafter"/>
</dbReference>
<dbReference type="HOGENOM" id="CLU_029501_2_0_1"/>
<name>S9PN26_SCHOY</name>
<dbReference type="EMBL" id="KE503208">
    <property type="protein sequence ID" value="EPX70636.1"/>
    <property type="molecule type" value="Genomic_DNA"/>
</dbReference>
<dbReference type="Gene3D" id="3.40.50.150">
    <property type="entry name" value="Vaccinia Virus protein VP39"/>
    <property type="match status" value="1"/>
</dbReference>
<dbReference type="GO" id="GO:0005634">
    <property type="term" value="C:nucleus"/>
    <property type="evidence" value="ECO:0007669"/>
    <property type="project" value="TreeGrafter"/>
</dbReference>
<dbReference type="CDD" id="cd02440">
    <property type="entry name" value="AdoMet_MTases"/>
    <property type="match status" value="1"/>
</dbReference>
<dbReference type="GO" id="GO:0002098">
    <property type="term" value="P:tRNA wobble uridine modification"/>
    <property type="evidence" value="ECO:0007669"/>
    <property type="project" value="TreeGrafter"/>
</dbReference>
<evidence type="ECO:0000313" key="5">
    <source>
        <dbReference type="Proteomes" id="UP000016088"/>
    </source>
</evidence>
<evidence type="ECO:0000259" key="3">
    <source>
        <dbReference type="Pfam" id="PF08241"/>
    </source>
</evidence>
<keyword evidence="1 4" id="KW-0489">Methyltransferase</keyword>
<protein>
    <submittedName>
        <fullName evidence="4">tRNA methyltransferase Trm9</fullName>
    </submittedName>
</protein>
<dbReference type="OrthoDB" id="271595at2759"/>
<reference evidence="4 5" key="1">
    <citation type="journal article" date="2011" name="Science">
        <title>Comparative functional genomics of the fission yeasts.</title>
        <authorList>
            <person name="Rhind N."/>
            <person name="Chen Z."/>
            <person name="Yassour M."/>
            <person name="Thompson D.A."/>
            <person name="Haas B.J."/>
            <person name="Habib N."/>
            <person name="Wapinski I."/>
            <person name="Roy S."/>
            <person name="Lin M.F."/>
            <person name="Heiman D.I."/>
            <person name="Young S.K."/>
            <person name="Furuya K."/>
            <person name="Guo Y."/>
            <person name="Pidoux A."/>
            <person name="Chen H.M."/>
            <person name="Robbertse B."/>
            <person name="Goldberg J.M."/>
            <person name="Aoki K."/>
            <person name="Bayne E.H."/>
            <person name="Berlin A.M."/>
            <person name="Desjardins C.A."/>
            <person name="Dobbs E."/>
            <person name="Dukaj L."/>
            <person name="Fan L."/>
            <person name="FitzGerald M.G."/>
            <person name="French C."/>
            <person name="Gujja S."/>
            <person name="Hansen K."/>
            <person name="Keifenheim D."/>
            <person name="Levin J.Z."/>
            <person name="Mosher R.A."/>
            <person name="Mueller C.A."/>
            <person name="Pfiffner J."/>
            <person name="Priest M."/>
            <person name="Russ C."/>
            <person name="Smialowska A."/>
            <person name="Swoboda P."/>
            <person name="Sykes S.M."/>
            <person name="Vaughn M."/>
            <person name="Vengrova S."/>
            <person name="Yoder R."/>
            <person name="Zeng Q."/>
            <person name="Allshire R."/>
            <person name="Baulcombe D."/>
            <person name="Birren B.W."/>
            <person name="Brown W."/>
            <person name="Ekwall K."/>
            <person name="Kellis M."/>
            <person name="Leatherwood J."/>
            <person name="Levin H."/>
            <person name="Margalit H."/>
            <person name="Martienssen R."/>
            <person name="Nieduszynski C.A."/>
            <person name="Spatafora J.W."/>
            <person name="Friedman N."/>
            <person name="Dalgaard J.Z."/>
            <person name="Baumann P."/>
            <person name="Niki H."/>
            <person name="Regev A."/>
            <person name="Nusbaum C."/>
        </authorList>
    </citation>
    <scope>NUCLEOTIDE SEQUENCE [LARGE SCALE GENOMIC DNA]</scope>
    <source>
        <strain evidence="5">yFS286</strain>
    </source>
</reference>
<dbReference type="OMA" id="VHEVYQQ"/>
<dbReference type="InterPro" id="IPR029063">
    <property type="entry name" value="SAM-dependent_MTases_sf"/>
</dbReference>
<evidence type="ECO:0000313" key="4">
    <source>
        <dbReference type="EMBL" id="EPX70636.1"/>
    </source>
</evidence>
<accession>S9PN26</accession>
<dbReference type="InterPro" id="IPR051422">
    <property type="entry name" value="AlkB_tRNA_MeTrf/Diox"/>
</dbReference>
<evidence type="ECO:0000256" key="2">
    <source>
        <dbReference type="ARBA" id="ARBA00022679"/>
    </source>
</evidence>
<dbReference type="InterPro" id="IPR013216">
    <property type="entry name" value="Methyltransf_11"/>
</dbReference>
<dbReference type="GeneID" id="25033284"/>
<dbReference type="GO" id="GO:0005737">
    <property type="term" value="C:cytoplasm"/>
    <property type="evidence" value="ECO:0007669"/>
    <property type="project" value="TreeGrafter"/>
</dbReference>
<dbReference type="GO" id="GO:0106335">
    <property type="term" value="F:tRNA (5-carboxymethyluridine(34)-5-O)-methyltransferase activity"/>
    <property type="evidence" value="ECO:0007669"/>
    <property type="project" value="TreeGrafter"/>
</dbReference>
<feature type="domain" description="Methyltransferase type 11" evidence="3">
    <location>
        <begin position="53"/>
        <end position="141"/>
    </location>
</feature>
<dbReference type="PANTHER" id="PTHR13069">
    <property type="entry name" value="ALKYLATED DNA REPAIR PROTEIN ALKB HOMOLOG 8"/>
    <property type="match status" value="1"/>
</dbReference>
<dbReference type="SUPFAM" id="SSF53335">
    <property type="entry name" value="S-adenosyl-L-methionine-dependent methyltransferases"/>
    <property type="match status" value="1"/>
</dbReference>
<keyword evidence="2" id="KW-0808">Transferase</keyword>
<keyword evidence="5" id="KW-1185">Reference proteome</keyword>
<dbReference type="VEuPathDB" id="FungiDB:SOCG_04320"/>
<dbReference type="RefSeq" id="XP_013020616.1">
    <property type="nucleotide sequence ID" value="XM_013165162.1"/>
</dbReference>
<dbReference type="Proteomes" id="UP000016088">
    <property type="component" value="Unassembled WGS sequence"/>
</dbReference>
<proteinExistence type="predicted"/>